<feature type="domain" description="PAC" evidence="8">
    <location>
        <begin position="514"/>
        <end position="566"/>
    </location>
</feature>
<feature type="domain" description="PAC" evidence="8">
    <location>
        <begin position="256"/>
        <end position="309"/>
    </location>
</feature>
<feature type="domain" description="PAS" evidence="7">
    <location>
        <begin position="331"/>
        <end position="382"/>
    </location>
</feature>
<feature type="domain" description="PAC" evidence="8">
    <location>
        <begin position="770"/>
        <end position="822"/>
    </location>
</feature>
<dbReference type="InterPro" id="IPR000014">
    <property type="entry name" value="PAS"/>
</dbReference>
<keyword evidence="5" id="KW-0418">Kinase</keyword>
<dbReference type="OrthoDB" id="6190788at2"/>
<dbReference type="PANTHER" id="PTHR43304">
    <property type="entry name" value="PHYTOCHROME-LIKE PROTEIN CPH1"/>
    <property type="match status" value="1"/>
</dbReference>
<dbReference type="Gene3D" id="3.30.450.40">
    <property type="match status" value="1"/>
</dbReference>
<evidence type="ECO:0000259" key="7">
    <source>
        <dbReference type="PROSITE" id="PS50112"/>
    </source>
</evidence>
<dbReference type="KEGG" id="als:DJ013_15190"/>
<dbReference type="InterPro" id="IPR001610">
    <property type="entry name" value="PAC"/>
</dbReference>
<dbReference type="InterPro" id="IPR013655">
    <property type="entry name" value="PAS_fold_3"/>
</dbReference>
<dbReference type="InterPro" id="IPR013656">
    <property type="entry name" value="PAS_4"/>
</dbReference>
<dbReference type="Gene3D" id="3.30.450.20">
    <property type="entry name" value="PAS domain"/>
    <property type="match status" value="5"/>
</dbReference>
<feature type="domain" description="PAS" evidence="7">
    <location>
        <begin position="439"/>
        <end position="512"/>
    </location>
</feature>
<dbReference type="GO" id="GO:0016020">
    <property type="term" value="C:membrane"/>
    <property type="evidence" value="ECO:0007669"/>
    <property type="project" value="InterPro"/>
</dbReference>
<dbReference type="Pfam" id="PF01590">
    <property type="entry name" value="GAF"/>
    <property type="match status" value="1"/>
</dbReference>
<dbReference type="InterPro" id="IPR029016">
    <property type="entry name" value="GAF-like_dom_sf"/>
</dbReference>
<evidence type="ECO:0000256" key="5">
    <source>
        <dbReference type="ARBA" id="ARBA00022777"/>
    </source>
</evidence>
<name>A0A2Z4GDM0_9BACT</name>
<accession>A0A2Z4GDM0</accession>
<reference evidence="9 10" key="1">
    <citation type="submission" date="2018-05" db="EMBL/GenBank/DDBJ databases">
        <title>Complete genome sequence of Arcticibacterium luteifluviistationis SM1504T, a cytophagaceae bacterium isolated from Arctic surface seawater.</title>
        <authorList>
            <person name="Li Y."/>
            <person name="Qin Q.-L."/>
        </authorList>
    </citation>
    <scope>NUCLEOTIDE SEQUENCE [LARGE SCALE GENOMIC DNA]</scope>
    <source>
        <strain evidence="9 10">SM1504</strain>
    </source>
</reference>
<dbReference type="InterPro" id="IPR035965">
    <property type="entry name" value="PAS-like_dom_sf"/>
</dbReference>
<keyword evidence="6" id="KW-0175">Coiled coil</keyword>
<evidence type="ECO:0000256" key="4">
    <source>
        <dbReference type="ARBA" id="ARBA00022679"/>
    </source>
</evidence>
<dbReference type="GO" id="GO:0000155">
    <property type="term" value="F:phosphorelay sensor kinase activity"/>
    <property type="evidence" value="ECO:0007669"/>
    <property type="project" value="InterPro"/>
</dbReference>
<organism evidence="9 10">
    <name type="scientific">Arcticibacterium luteifluviistationis</name>
    <dbReference type="NCBI Taxonomy" id="1784714"/>
    <lineage>
        <taxon>Bacteria</taxon>
        <taxon>Pseudomonadati</taxon>
        <taxon>Bacteroidota</taxon>
        <taxon>Cytophagia</taxon>
        <taxon>Cytophagales</taxon>
        <taxon>Leadbetterellaceae</taxon>
        <taxon>Arcticibacterium</taxon>
    </lineage>
</organism>
<dbReference type="InterPro" id="IPR000700">
    <property type="entry name" value="PAS-assoc_C"/>
</dbReference>
<evidence type="ECO:0000256" key="6">
    <source>
        <dbReference type="SAM" id="Coils"/>
    </source>
</evidence>
<dbReference type="Proteomes" id="UP000249873">
    <property type="component" value="Chromosome"/>
</dbReference>
<feature type="domain" description="PAS" evidence="7">
    <location>
        <begin position="695"/>
        <end position="768"/>
    </location>
</feature>
<dbReference type="Gene3D" id="3.30.565.10">
    <property type="entry name" value="Histidine kinase-like ATPase, C-terminal domain"/>
    <property type="match status" value="1"/>
</dbReference>
<protein>
    <recommendedName>
        <fullName evidence="2">histidine kinase</fullName>
        <ecNumber evidence="2">2.7.13.3</ecNumber>
    </recommendedName>
</protein>
<dbReference type="PANTHER" id="PTHR43304:SF1">
    <property type="entry name" value="PAC DOMAIN-CONTAINING PROTEIN"/>
    <property type="match status" value="1"/>
</dbReference>
<dbReference type="SMART" id="SM00091">
    <property type="entry name" value="PAS"/>
    <property type="match status" value="5"/>
</dbReference>
<keyword evidence="4" id="KW-0808">Transferase</keyword>
<evidence type="ECO:0000256" key="1">
    <source>
        <dbReference type="ARBA" id="ARBA00000085"/>
    </source>
</evidence>
<feature type="domain" description="PAC" evidence="8">
    <location>
        <begin position="639"/>
        <end position="694"/>
    </location>
</feature>
<evidence type="ECO:0000259" key="8">
    <source>
        <dbReference type="PROSITE" id="PS50113"/>
    </source>
</evidence>
<evidence type="ECO:0000313" key="9">
    <source>
        <dbReference type="EMBL" id="AWV99432.1"/>
    </source>
</evidence>
<dbReference type="PROSITE" id="PS50112">
    <property type="entry name" value="PAS"/>
    <property type="match status" value="3"/>
</dbReference>
<dbReference type="SMART" id="SM00086">
    <property type="entry name" value="PAC"/>
    <property type="match status" value="5"/>
</dbReference>
<dbReference type="InterPro" id="IPR036890">
    <property type="entry name" value="HATPase_C_sf"/>
</dbReference>
<sequence length="1047" mass="120511">MVNFDSNNILNVTLTKLLKTDFTEFDSSFRAVEYTCKLVSQALNVDRVSVWAINEDTLVSKFIFHKGEIVNEKTYLHGKDCPNYLKAVKAGLPILANQARIDEKTREFKENYFEPLDIFSLLDVPIHEKGKLTGLLSCEHLGEERIWKESEVYFASLVAGLMSLVNSLFKEEEAKEKLKEERLLLRAIVDNLPFHVFVKDSNHKWILSNKETLKYTGAASEGEILGKENKEFLLRDAAEATRVENDVILETGEPLLKKETFHVRPADLSLRKFLVSKFPLRNVKNEITGVIGIAEDITERTHIEELLKESEEQFKFISENTSDGITVMQGGVLTYYSPSCEKISGFNYHEMLEFSERDLLSFIHPEDRAEVLALGRKAIVEKRKSLVVKHRVRHKSGDYYWREDAINLIYNAAGEHAGTIVIIRDISASVDSEFKLKENEHLLSEILHSLTEAVWAMDFAAYKLTFVSKSFENLFGYSFEEWREKPEMWMDVIHKDDRHFIETVLNDVKNKEFHTYTLRVYDKEGNIRWVENRGNIILDELGRPKVILGMSVDITDKVIALKKLEKSEKRLSVILNSLDEIVWAVKLPSREPLFISDSFETVFGISSQKWHDDYGVWLEYATEESKEEGRKMINDLFSTGYSKGFLQIRDANNNLKSLKCLAKYVFDENGERDMMLGISLDITEQVESQNKLKNSERRLVDILNSLDEAVWAASIPESEPLFVSKSFEEFYGFNLEEWKKDWLLWEAAVHPDDKHLIANFREKIFNYETVSGTCRIVSREGKERWVYNLAKTVRDENGEPYMVLGIAVDVTAKKESERELGEVKNKALKAEMAMAELELKTLQMQMNPHFIFNSLNSIQSFILKNDVISTNDYLTKFARLIRSFLDSSRSVKIRLREEIKLLQLYVEMEQMRFADKFDFKINVGPDVDTLVEVPSMMLQPFVENAINHGIRYKQEKGLLAITFENQGDSLLCKIEDDGVGADRANEILDKTNKGYISQGLKITAERLMTYNAIHKSHITYDVSNLNDKSGVKDVGTSVKVSFPLNIP</sequence>
<dbReference type="InterPro" id="IPR052162">
    <property type="entry name" value="Sensor_kinase/Photoreceptor"/>
</dbReference>
<dbReference type="InterPro" id="IPR003018">
    <property type="entry name" value="GAF"/>
</dbReference>
<dbReference type="Pfam" id="PF08448">
    <property type="entry name" value="PAS_4"/>
    <property type="match status" value="1"/>
</dbReference>
<dbReference type="SUPFAM" id="SSF55785">
    <property type="entry name" value="PYP-like sensor domain (PAS domain)"/>
    <property type="match status" value="5"/>
</dbReference>
<dbReference type="Pfam" id="PF06580">
    <property type="entry name" value="His_kinase"/>
    <property type="match status" value="1"/>
</dbReference>
<dbReference type="InterPro" id="IPR010559">
    <property type="entry name" value="Sig_transdc_His_kin_internal"/>
</dbReference>
<evidence type="ECO:0000256" key="3">
    <source>
        <dbReference type="ARBA" id="ARBA00022553"/>
    </source>
</evidence>
<dbReference type="NCBIfam" id="TIGR00229">
    <property type="entry name" value="sensory_box"/>
    <property type="match status" value="4"/>
</dbReference>
<gene>
    <name evidence="9" type="ORF">DJ013_15190</name>
</gene>
<keyword evidence="3" id="KW-0597">Phosphoprotein</keyword>
<feature type="coiled-coil region" evidence="6">
    <location>
        <begin position="813"/>
        <end position="845"/>
    </location>
</feature>
<dbReference type="SUPFAM" id="SSF55781">
    <property type="entry name" value="GAF domain-like"/>
    <property type="match status" value="1"/>
</dbReference>
<evidence type="ECO:0000313" key="10">
    <source>
        <dbReference type="Proteomes" id="UP000249873"/>
    </source>
</evidence>
<dbReference type="Pfam" id="PF08447">
    <property type="entry name" value="PAS_3"/>
    <property type="match status" value="3"/>
</dbReference>
<keyword evidence="10" id="KW-1185">Reference proteome</keyword>
<evidence type="ECO:0000256" key="2">
    <source>
        <dbReference type="ARBA" id="ARBA00012438"/>
    </source>
</evidence>
<dbReference type="EC" id="2.7.13.3" evidence="2"/>
<dbReference type="PROSITE" id="PS50113">
    <property type="entry name" value="PAC"/>
    <property type="match status" value="5"/>
</dbReference>
<feature type="domain" description="PAC" evidence="8">
    <location>
        <begin position="386"/>
        <end position="438"/>
    </location>
</feature>
<proteinExistence type="predicted"/>
<dbReference type="EMBL" id="CP029480">
    <property type="protein sequence ID" value="AWV99432.1"/>
    <property type="molecule type" value="Genomic_DNA"/>
</dbReference>
<dbReference type="SUPFAM" id="SSF55874">
    <property type="entry name" value="ATPase domain of HSP90 chaperone/DNA topoisomerase II/histidine kinase"/>
    <property type="match status" value="1"/>
</dbReference>
<comment type="catalytic activity">
    <reaction evidence="1">
        <text>ATP + protein L-histidine = ADP + protein N-phospho-L-histidine.</text>
        <dbReference type="EC" id="2.7.13.3"/>
    </reaction>
</comment>
<dbReference type="CDD" id="cd00130">
    <property type="entry name" value="PAS"/>
    <property type="match status" value="3"/>
</dbReference>
<dbReference type="AlphaFoldDB" id="A0A2Z4GDM0"/>